<dbReference type="EMBL" id="SJPT01000001">
    <property type="protein sequence ID" value="TWU26274.1"/>
    <property type="molecule type" value="Genomic_DNA"/>
</dbReference>
<dbReference type="AlphaFoldDB" id="A0A5C6CRT9"/>
<proteinExistence type="predicted"/>
<sequence>MTKPHCKIIFAVRLFCSPVIVAPLNEFSLKTLPRMTLACAPNADVVSLR</sequence>
<comment type="caution">
    <text evidence="1">The sequence shown here is derived from an EMBL/GenBank/DDBJ whole genome shotgun (WGS) entry which is preliminary data.</text>
</comment>
<name>A0A5C6CRT9_9BACT</name>
<organism evidence="1 2">
    <name type="scientific">Novipirellula galeiformis</name>
    <dbReference type="NCBI Taxonomy" id="2528004"/>
    <lineage>
        <taxon>Bacteria</taxon>
        <taxon>Pseudomonadati</taxon>
        <taxon>Planctomycetota</taxon>
        <taxon>Planctomycetia</taxon>
        <taxon>Pirellulales</taxon>
        <taxon>Pirellulaceae</taxon>
        <taxon>Novipirellula</taxon>
    </lineage>
</organism>
<gene>
    <name evidence="1" type="ORF">Pla52o_01270</name>
</gene>
<protein>
    <submittedName>
        <fullName evidence="1">Uncharacterized protein</fullName>
    </submittedName>
</protein>
<dbReference type="Proteomes" id="UP000316304">
    <property type="component" value="Unassembled WGS sequence"/>
</dbReference>
<reference evidence="1 2" key="1">
    <citation type="submission" date="2019-02" db="EMBL/GenBank/DDBJ databases">
        <title>Deep-cultivation of Planctomycetes and their phenomic and genomic characterization uncovers novel biology.</title>
        <authorList>
            <person name="Wiegand S."/>
            <person name="Jogler M."/>
            <person name="Boedeker C."/>
            <person name="Pinto D."/>
            <person name="Vollmers J."/>
            <person name="Rivas-Marin E."/>
            <person name="Kohn T."/>
            <person name="Peeters S.H."/>
            <person name="Heuer A."/>
            <person name="Rast P."/>
            <person name="Oberbeckmann S."/>
            <person name="Bunk B."/>
            <person name="Jeske O."/>
            <person name="Meyerdierks A."/>
            <person name="Storesund J.E."/>
            <person name="Kallscheuer N."/>
            <person name="Luecker S."/>
            <person name="Lage O.M."/>
            <person name="Pohl T."/>
            <person name="Merkel B.J."/>
            <person name="Hornburger P."/>
            <person name="Mueller R.-W."/>
            <person name="Bruemmer F."/>
            <person name="Labrenz M."/>
            <person name="Spormann A.M."/>
            <person name="Op Den Camp H."/>
            <person name="Overmann J."/>
            <person name="Amann R."/>
            <person name="Jetten M.S.M."/>
            <person name="Mascher T."/>
            <person name="Medema M.H."/>
            <person name="Devos D.P."/>
            <person name="Kaster A.-K."/>
            <person name="Ovreas L."/>
            <person name="Rohde M."/>
            <person name="Galperin M.Y."/>
            <person name="Jogler C."/>
        </authorList>
    </citation>
    <scope>NUCLEOTIDE SEQUENCE [LARGE SCALE GENOMIC DNA]</scope>
    <source>
        <strain evidence="1 2">Pla52o</strain>
    </source>
</reference>
<keyword evidence="2" id="KW-1185">Reference proteome</keyword>
<evidence type="ECO:0000313" key="1">
    <source>
        <dbReference type="EMBL" id="TWU26274.1"/>
    </source>
</evidence>
<evidence type="ECO:0000313" key="2">
    <source>
        <dbReference type="Proteomes" id="UP000316304"/>
    </source>
</evidence>
<accession>A0A5C6CRT9</accession>